<dbReference type="AlphaFoldDB" id="A0A0A1DPC9"/>
<organism evidence="1 2">
    <name type="scientific">Nocardioides simplex</name>
    <name type="common">Arthrobacter simplex</name>
    <dbReference type="NCBI Taxonomy" id="2045"/>
    <lineage>
        <taxon>Bacteria</taxon>
        <taxon>Bacillati</taxon>
        <taxon>Actinomycetota</taxon>
        <taxon>Actinomycetes</taxon>
        <taxon>Propionibacteriales</taxon>
        <taxon>Nocardioidaceae</taxon>
        <taxon>Pimelobacter</taxon>
    </lineage>
</organism>
<proteinExistence type="predicted"/>
<dbReference type="STRING" id="2045.KR76_11695"/>
<dbReference type="HOGENOM" id="CLU_082726_0_1_11"/>
<keyword evidence="1" id="KW-0808">Transferase</keyword>
<dbReference type="OrthoDB" id="9810247at2"/>
<dbReference type="GO" id="GO:0008757">
    <property type="term" value="F:S-adenosylmethionine-dependent methyltransferase activity"/>
    <property type="evidence" value="ECO:0007669"/>
    <property type="project" value="InterPro"/>
</dbReference>
<keyword evidence="1" id="KW-0489">Methyltransferase</keyword>
<dbReference type="Proteomes" id="UP000030300">
    <property type="component" value="Chromosome"/>
</dbReference>
<dbReference type="RefSeq" id="WP_038678451.1">
    <property type="nucleotide sequence ID" value="NZ_BJMC01000008.1"/>
</dbReference>
<dbReference type="InterPro" id="IPR050508">
    <property type="entry name" value="Methyltransf_Superfamily"/>
</dbReference>
<keyword evidence="2" id="KW-1185">Reference proteome</keyword>
<dbReference type="InterPro" id="IPR029063">
    <property type="entry name" value="SAM-dependent_MTases_sf"/>
</dbReference>
<protein>
    <submittedName>
        <fullName evidence="1">Methyltransferase type 11</fullName>
    </submittedName>
</protein>
<dbReference type="PANTHER" id="PTHR42912">
    <property type="entry name" value="METHYLTRANSFERASE"/>
    <property type="match status" value="1"/>
</dbReference>
<dbReference type="CDD" id="cd02440">
    <property type="entry name" value="AdoMet_MTases"/>
    <property type="match status" value="1"/>
</dbReference>
<dbReference type="InterPro" id="IPR013216">
    <property type="entry name" value="Methyltransf_11"/>
</dbReference>
<name>A0A0A1DPC9_NOCSI</name>
<gene>
    <name evidence="1" type="ORF">KR76_11695</name>
</gene>
<dbReference type="EMBL" id="CP009896">
    <property type="protein sequence ID" value="AIY17250.1"/>
    <property type="molecule type" value="Genomic_DNA"/>
</dbReference>
<dbReference type="Gene3D" id="3.40.50.150">
    <property type="entry name" value="Vaccinia Virus protein VP39"/>
    <property type="match status" value="1"/>
</dbReference>
<dbReference type="KEGG" id="psim:KR76_11695"/>
<reference evidence="1 2" key="1">
    <citation type="journal article" date="2015" name="Genome Announc.">
        <title>Complete Genome Sequence of Steroid-Transforming Nocardioides simplex VKM Ac-2033D.</title>
        <authorList>
            <person name="Shtratnikova V.Y."/>
            <person name="Schelkunov M.I."/>
            <person name="Pekov Y.A."/>
            <person name="Fokina V.V."/>
            <person name="Logacheva M.D."/>
            <person name="Sokolov S.L."/>
            <person name="Bragin E.Y."/>
            <person name="Ashapkin V.V."/>
            <person name="Donova M.V."/>
        </authorList>
    </citation>
    <scope>NUCLEOTIDE SEQUENCE [LARGE SCALE GENOMIC DNA]</scope>
    <source>
        <strain evidence="1 2">VKM Ac-2033D</strain>
    </source>
</reference>
<dbReference type="eggNOG" id="COG2226">
    <property type="taxonomic scope" value="Bacteria"/>
</dbReference>
<dbReference type="GO" id="GO:0032259">
    <property type="term" value="P:methylation"/>
    <property type="evidence" value="ECO:0007669"/>
    <property type="project" value="UniProtKB-KW"/>
</dbReference>
<sequence length="232" mass="25133">MDAEEIAKSAALEHRHWWYAARRALVRRTVGSWPAGRAIDVGCGMGGNTAVLRELGWQAVGVEYTATGAGIAASRGIPVLRGDGRQLPVADGSVDLVMSTDAWEHIDDDVAVARETFRVLRPGGRALVAVPAGMALWSGHDVALGHVRRYERQQLADLVTGSGLVIDDLWSWNVLLRPVVRARRRNKDVPQSEMEAVHPVLNAGLRAAVGMERVLPLKRLPGVSLVCLAHKP</sequence>
<evidence type="ECO:0000313" key="2">
    <source>
        <dbReference type="Proteomes" id="UP000030300"/>
    </source>
</evidence>
<dbReference type="GeneID" id="96609545"/>
<dbReference type="SUPFAM" id="SSF53335">
    <property type="entry name" value="S-adenosyl-L-methionine-dependent methyltransferases"/>
    <property type="match status" value="1"/>
</dbReference>
<dbReference type="PANTHER" id="PTHR42912:SF93">
    <property type="entry name" value="N6-ADENOSINE-METHYLTRANSFERASE TMT1A"/>
    <property type="match status" value="1"/>
</dbReference>
<accession>A0A0A1DPC9</accession>
<dbReference type="Pfam" id="PF08241">
    <property type="entry name" value="Methyltransf_11"/>
    <property type="match status" value="1"/>
</dbReference>
<evidence type="ECO:0000313" key="1">
    <source>
        <dbReference type="EMBL" id="AIY17250.1"/>
    </source>
</evidence>